<dbReference type="InterPro" id="IPR032446">
    <property type="entry name" value="SCAPER_N"/>
</dbReference>
<dbReference type="GO" id="GO:0003676">
    <property type="term" value="F:nucleic acid binding"/>
    <property type="evidence" value="ECO:0007669"/>
    <property type="project" value="InterPro"/>
</dbReference>
<dbReference type="GO" id="GO:0008270">
    <property type="term" value="F:zinc ion binding"/>
    <property type="evidence" value="ECO:0007669"/>
    <property type="project" value="InterPro"/>
</dbReference>
<dbReference type="SUPFAM" id="SSF57667">
    <property type="entry name" value="beta-beta-alpha zinc fingers"/>
    <property type="match status" value="1"/>
</dbReference>
<dbReference type="InterPro" id="IPR036236">
    <property type="entry name" value="Znf_C2H2_sf"/>
</dbReference>
<keyword evidence="1" id="KW-0175">Coiled coil</keyword>
<dbReference type="EMBL" id="VUJU01004380">
    <property type="protein sequence ID" value="KAF0754552.1"/>
    <property type="molecule type" value="Genomic_DNA"/>
</dbReference>
<dbReference type="InterPro" id="IPR013087">
    <property type="entry name" value="Znf_C2H2_type"/>
</dbReference>
<dbReference type="Proteomes" id="UP000478052">
    <property type="component" value="Unassembled WGS sequence"/>
</dbReference>
<evidence type="ECO:0000313" key="4">
    <source>
        <dbReference type="Proteomes" id="UP000478052"/>
    </source>
</evidence>
<dbReference type="PROSITE" id="PS00028">
    <property type="entry name" value="ZINC_FINGER_C2H2_1"/>
    <property type="match status" value="1"/>
</dbReference>
<proteinExistence type="predicted"/>
<dbReference type="OrthoDB" id="71500at2759"/>
<evidence type="ECO:0000259" key="2">
    <source>
        <dbReference type="PROSITE" id="PS00028"/>
    </source>
</evidence>
<reference evidence="3 4" key="1">
    <citation type="submission" date="2019-08" db="EMBL/GenBank/DDBJ databases">
        <title>Whole genome of Aphis craccivora.</title>
        <authorList>
            <person name="Voronova N.V."/>
            <person name="Shulinski R.S."/>
            <person name="Bandarenka Y.V."/>
            <person name="Zhorov D.G."/>
            <person name="Warner D."/>
        </authorList>
    </citation>
    <scope>NUCLEOTIDE SEQUENCE [LARGE SCALE GENOMIC DNA]</scope>
    <source>
        <strain evidence="3">180601</strain>
        <tissue evidence="3">Whole Body</tissue>
    </source>
</reference>
<evidence type="ECO:0000256" key="1">
    <source>
        <dbReference type="SAM" id="Coils"/>
    </source>
</evidence>
<organism evidence="3 4">
    <name type="scientific">Aphis craccivora</name>
    <name type="common">Cowpea aphid</name>
    <dbReference type="NCBI Taxonomy" id="307492"/>
    <lineage>
        <taxon>Eukaryota</taxon>
        <taxon>Metazoa</taxon>
        <taxon>Ecdysozoa</taxon>
        <taxon>Arthropoda</taxon>
        <taxon>Hexapoda</taxon>
        <taxon>Insecta</taxon>
        <taxon>Pterygota</taxon>
        <taxon>Neoptera</taxon>
        <taxon>Paraneoptera</taxon>
        <taxon>Hemiptera</taxon>
        <taxon>Sternorrhyncha</taxon>
        <taxon>Aphidomorpha</taxon>
        <taxon>Aphidoidea</taxon>
        <taxon>Aphididae</taxon>
        <taxon>Aphidini</taxon>
        <taxon>Aphis</taxon>
        <taxon>Aphis</taxon>
    </lineage>
</organism>
<comment type="caution">
    <text evidence="3">The sequence shown here is derived from an EMBL/GenBank/DDBJ whole genome shotgun (WGS) entry which is preliminary data.</text>
</comment>
<keyword evidence="4" id="KW-1185">Reference proteome</keyword>
<sequence length="1362" mass="157811">MDVSMHSTIGNRMRMWPNRQRIGLRIRSASAGRDKRSELRNRSWSFLFDNLRRNIDEIYQICESDENVYECKEAIMVLQNYIHDFHSLVEWFRLKWEYEHTDPPQRPNFLAWEIRGASPRKMIQKPPTVSTGLTRRKLELLSESISSDKSSINSTQLKNEEIITENISIEKLYSNQCCQTDFDSIDKDADLKKTSKEGFKPITEPVSKSLVSDCSQRKQIPVFVPKPLKVLKSKVGEKDKTKIDLLKKSSTSTPRLTKPTNTTIATKTVKTVISKENKEKCNANMMLVNTKEDKTNLETLNITKNDFVDYSNNRDNTIGQKFNLVKSKKKSIESINSVNIIEKPEKLTRSKTSIDIKVPKASKRGIVKGNDGWETVIRSRRSNPLTQSSSSIKLKSPFDVKKRFQVPSSASSMPTLALDIASSPDKPETKSILPDKNDRPIISNAVVFPKKKRKPDKPPVPKNKIIDQMRKEMLKDEIEERRMCDEELMRNRQFFDEEMMLAREIRELENAESSCSDDMTQSDRYSDLLDNMILTERMYTINEIKALIQYGNESAIDSIAMPSWDISRSTESIKQTYSARQAKAHQKRQQLLQDKSTKVRELLKKVGERKMLQSLIIDEKRINIDKKLKRAEENRKLHLQQIQKKAHDEEEKLREIAFINELEAQNRRHDILTLWQEQEDRLQTILEERKRNQVRKAAKEAAVEERLKALEAERQGRIEQILERRRIKEERIGREQQEKEKERLELAREKAKERENKLTALYAAQSASAEELQKKIQQKQKESAKRHEQNIEHIRQRALELGVQKNDIDMDRYCPSCEILFESVIALQHHLRTKTHKERIKKIRKQTKVEHSVIDKFSQDMKKKKLKRVKSFDTISLDTNVTDENNDNKSKLKNNRKRCMKLRHRILTRSKKIEDNLLKHDSSVDKTTIEICVNSIAKHLNELKNEKWSKNALKNLETKLLFLEKRSNEIPTKDFQSLVSRSDGLTILNRILLMGLNEDKNTNTSDFMINFGNEHIYTSVYRHVTKANKLFLKVCNRSDTNSKNVIFSENIFTILDLLTAELNKILPDSGIESNFKMRAQTECEISGQLLELLMTIFLSFKIIDEEDNEHVHDLINYMCYIGIIDKIVQFFTLVRDSYPETNGQVTDFVVHCLSFIGSLSEVNVGTPVKKFTEILKSTELLGVMPVLYSVLLRDDCSANGLGPTDISAAALKVTKAVFSMFTSIAKMDPETYQEVLRAESLSVQFRHIARYLLWFCSENPENKDILNEVIVAVGYFTLNSSQHQSMLQSGQSPTVLQLLCTLPFQYFSNPTLTSILYPTLLACCSNNAHNRILVESEICFDLLEEFQKSIQNQSIHIIKLIK</sequence>
<dbReference type="SMART" id="SM00451">
    <property type="entry name" value="ZnF_U1"/>
    <property type="match status" value="1"/>
</dbReference>
<dbReference type="Gene3D" id="3.30.160.60">
    <property type="entry name" value="Classic Zinc Finger"/>
    <property type="match status" value="1"/>
</dbReference>
<dbReference type="Pfam" id="PF16501">
    <property type="entry name" value="SCAPER_N"/>
    <property type="match status" value="1"/>
</dbReference>
<evidence type="ECO:0000313" key="3">
    <source>
        <dbReference type="EMBL" id="KAF0754552.1"/>
    </source>
</evidence>
<feature type="domain" description="C2H2-type" evidence="2">
    <location>
        <begin position="814"/>
        <end position="836"/>
    </location>
</feature>
<feature type="coiled-coil region" evidence="1">
    <location>
        <begin position="695"/>
        <end position="797"/>
    </location>
</feature>
<accession>A0A6G0YEN0</accession>
<gene>
    <name evidence="3" type="ORF">FWK35_00022099</name>
</gene>
<name>A0A6G0YEN0_APHCR</name>
<dbReference type="PANTHER" id="PTHR31434">
    <property type="entry name" value="S PHASE CYCLIN A-ASSOCIATED PROTEIN IN THE ENDOPLASMIC RETICULUM"/>
    <property type="match status" value="1"/>
</dbReference>
<protein>
    <submittedName>
        <fullName evidence="3">S phase cyclin A-associated protein in the endoplasmic reticulum</fullName>
    </submittedName>
</protein>
<dbReference type="PANTHER" id="PTHR31434:SF2">
    <property type="entry name" value="S PHASE CYCLIN A-ASSOCIATED PROTEIN IN THE ENDOPLASMIC RETICULUM"/>
    <property type="match status" value="1"/>
</dbReference>
<dbReference type="InterPro" id="IPR003604">
    <property type="entry name" value="Matrin/U1-like-C_Znf_C2H2"/>
</dbReference>